<reference evidence="1 2" key="1">
    <citation type="journal article" date="2020" name="Phytopathology">
        <title>Genome Sequence Resources of Colletotrichum truncatum, C. plurivorum, C. musicola, and C. sojae: Four Species Pathogenic to Soybean (Glycine max).</title>
        <authorList>
            <person name="Rogerio F."/>
            <person name="Boufleur T.R."/>
            <person name="Ciampi-Guillardi M."/>
            <person name="Sukno S.A."/>
            <person name="Thon M.R."/>
            <person name="Massola Junior N.S."/>
            <person name="Baroncelli R."/>
        </authorList>
    </citation>
    <scope>NUCLEOTIDE SEQUENCE [LARGE SCALE GENOMIC DNA]</scope>
    <source>
        <strain evidence="1 2">CMES1059</strain>
    </source>
</reference>
<keyword evidence="2" id="KW-1185">Reference proteome</keyword>
<comment type="caution">
    <text evidence="1">The sequence shown here is derived from an EMBL/GenBank/DDBJ whole genome shotgun (WGS) entry which is preliminary data.</text>
</comment>
<name>A0ACC3YTC8_COLTU</name>
<proteinExistence type="predicted"/>
<dbReference type="EMBL" id="VUJX02000006">
    <property type="protein sequence ID" value="KAL0935112.1"/>
    <property type="molecule type" value="Genomic_DNA"/>
</dbReference>
<gene>
    <name evidence="1" type="ORF">CTRU02_209703</name>
</gene>
<organism evidence="1 2">
    <name type="scientific">Colletotrichum truncatum</name>
    <name type="common">Anthracnose fungus</name>
    <name type="synonym">Colletotrichum capsici</name>
    <dbReference type="NCBI Taxonomy" id="5467"/>
    <lineage>
        <taxon>Eukaryota</taxon>
        <taxon>Fungi</taxon>
        <taxon>Dikarya</taxon>
        <taxon>Ascomycota</taxon>
        <taxon>Pezizomycotina</taxon>
        <taxon>Sordariomycetes</taxon>
        <taxon>Hypocreomycetidae</taxon>
        <taxon>Glomerellales</taxon>
        <taxon>Glomerellaceae</taxon>
        <taxon>Colletotrichum</taxon>
        <taxon>Colletotrichum truncatum species complex</taxon>
    </lineage>
</organism>
<accession>A0ACC3YTC8</accession>
<dbReference type="Proteomes" id="UP000805649">
    <property type="component" value="Unassembled WGS sequence"/>
</dbReference>
<evidence type="ECO:0000313" key="1">
    <source>
        <dbReference type="EMBL" id="KAL0935112.1"/>
    </source>
</evidence>
<evidence type="ECO:0000313" key="2">
    <source>
        <dbReference type="Proteomes" id="UP000805649"/>
    </source>
</evidence>
<protein>
    <submittedName>
        <fullName evidence="1">Uncharacterized protein</fullName>
    </submittedName>
</protein>
<sequence>MTPAPRRCGEAASSTQQLTPQSKERDHEEERDQGRGTRELSQPVSRDQPQARRVRPGPLIRHRAARACQKCNEKRIKCDASERGTPCTRCVEKGEVECKLIKSRRGTYARKLAGARRQTREDSNSLPESLLDRTAAGSQDGDNFAIMTATAAATDAPRESEPHLHDEPDQLNMQQTAETPTGQKTCSQSGPNVSSQSPTCGGRIFSQSRSPSPEADLASGSTGKTEASTYREISWSALFSHLLEDGNQGPHALDKGSITYLGESFPLALIFKDLAGFGGWRQLHHRGPSYPAIDDEQSHACPQSMHPPYMRSEDITYLSSKGAFETPSQTVLDALIEVFITQVYPLYPIVNRTEFIEQHRNKKVPWILLHSVCLAATTFCPARLIHKLGFESRRAARWSFYAKAKALFDLSYEGSKIVALQVTILMTFWGGGPNMYWNFYSWVSTGVTIAETLGCHRTMVSTNVQPQDRSLLKRLWWILVIRDTACAALVGRPFRINMDHCDVDQLVMSDFEQGTPSISGLYQIEFSKLSLILRNIIMTRFSARRDPSRVPMTLHYMLTEWRSKLPVELAWSDTGSRPPNVLSACLAVTYNHHMILSHLNCSTEQTPAHQLTSEELVSLAAQQIASISCGVVTRREILMAPHEFLHGIFTAAVVFYKLTKSLRPIEGQLDGATRDVRVLGSEPLDSAYSQQDFELPDVFFVVD</sequence>